<sequence length="91" mass="10451">MEEKDSTRGMSQSVKASSSSTSGGGSWRRRRGARERGFPKFCRCGEEAVIKPPEQLRTLEGFSIVVHMDLKRTNLIFFPGPMNVWWRRFTI</sequence>
<feature type="compositionally biased region" description="Low complexity" evidence="1">
    <location>
        <begin position="9"/>
        <end position="21"/>
    </location>
</feature>
<dbReference type="Proteomes" id="UP000032141">
    <property type="component" value="Chromosome C7"/>
</dbReference>
<dbReference type="HOGENOM" id="CLU_187921_0_0_1"/>
<dbReference type="EnsemblPlants" id="Bo7g033040.1">
    <property type="protein sequence ID" value="Bo7g033040.1"/>
    <property type="gene ID" value="Bo7g033040"/>
</dbReference>
<evidence type="ECO:0000313" key="2">
    <source>
        <dbReference type="EnsemblPlants" id="Bo7g033040.1"/>
    </source>
</evidence>
<organism evidence="2 3">
    <name type="scientific">Brassica oleracea var. oleracea</name>
    <dbReference type="NCBI Taxonomy" id="109376"/>
    <lineage>
        <taxon>Eukaryota</taxon>
        <taxon>Viridiplantae</taxon>
        <taxon>Streptophyta</taxon>
        <taxon>Embryophyta</taxon>
        <taxon>Tracheophyta</taxon>
        <taxon>Spermatophyta</taxon>
        <taxon>Magnoliopsida</taxon>
        <taxon>eudicotyledons</taxon>
        <taxon>Gunneridae</taxon>
        <taxon>Pentapetalae</taxon>
        <taxon>rosids</taxon>
        <taxon>malvids</taxon>
        <taxon>Brassicales</taxon>
        <taxon>Brassicaceae</taxon>
        <taxon>Brassiceae</taxon>
        <taxon>Brassica</taxon>
    </lineage>
</organism>
<dbReference type="AlphaFoldDB" id="A0A0D3D517"/>
<evidence type="ECO:0000313" key="3">
    <source>
        <dbReference type="Proteomes" id="UP000032141"/>
    </source>
</evidence>
<reference evidence="2" key="2">
    <citation type="submission" date="2015-03" db="UniProtKB">
        <authorList>
            <consortium name="EnsemblPlants"/>
        </authorList>
    </citation>
    <scope>IDENTIFICATION</scope>
</reference>
<evidence type="ECO:0000256" key="1">
    <source>
        <dbReference type="SAM" id="MobiDB-lite"/>
    </source>
</evidence>
<name>A0A0D3D517_BRAOL</name>
<proteinExistence type="predicted"/>
<dbReference type="Gramene" id="Bo7g033040.1">
    <property type="protein sequence ID" value="Bo7g033040.1"/>
    <property type="gene ID" value="Bo7g033040"/>
</dbReference>
<reference evidence="2 3" key="1">
    <citation type="journal article" date="2014" name="Genome Biol.">
        <title>Transcriptome and methylome profiling reveals relics of genome dominance in the mesopolyploid Brassica oleracea.</title>
        <authorList>
            <person name="Parkin I.A."/>
            <person name="Koh C."/>
            <person name="Tang H."/>
            <person name="Robinson S.J."/>
            <person name="Kagale S."/>
            <person name="Clarke W.E."/>
            <person name="Town C.D."/>
            <person name="Nixon J."/>
            <person name="Krishnakumar V."/>
            <person name="Bidwell S.L."/>
            <person name="Denoeud F."/>
            <person name="Belcram H."/>
            <person name="Links M.G."/>
            <person name="Just J."/>
            <person name="Clarke C."/>
            <person name="Bender T."/>
            <person name="Huebert T."/>
            <person name="Mason A.S."/>
            <person name="Pires J.C."/>
            <person name="Barker G."/>
            <person name="Moore J."/>
            <person name="Walley P.G."/>
            <person name="Manoli S."/>
            <person name="Batley J."/>
            <person name="Edwards D."/>
            <person name="Nelson M.N."/>
            <person name="Wang X."/>
            <person name="Paterson A.H."/>
            <person name="King G."/>
            <person name="Bancroft I."/>
            <person name="Chalhoub B."/>
            <person name="Sharpe A.G."/>
        </authorList>
    </citation>
    <scope>NUCLEOTIDE SEQUENCE</scope>
    <source>
        <strain evidence="2 3">cv. TO1000</strain>
    </source>
</reference>
<keyword evidence="3" id="KW-1185">Reference proteome</keyword>
<feature type="region of interest" description="Disordered" evidence="1">
    <location>
        <begin position="1"/>
        <end position="32"/>
    </location>
</feature>
<accession>A0A0D3D517</accession>
<protein>
    <submittedName>
        <fullName evidence="2">Uncharacterized protein</fullName>
    </submittedName>
</protein>